<feature type="compositionally biased region" description="Pro residues" evidence="4">
    <location>
        <begin position="336"/>
        <end position="346"/>
    </location>
</feature>
<comment type="catalytic activity">
    <reaction evidence="3">
        <text>ATP + (deoxyribonucleotide)n-3'-hydroxyl + 5'-phospho-(deoxyribonucleotide)m = (deoxyribonucleotide)n+m + AMP + diphosphate.</text>
        <dbReference type="EC" id="6.5.1.1"/>
    </reaction>
</comment>
<evidence type="ECO:0000313" key="7">
    <source>
        <dbReference type="Proteomes" id="UP000198967"/>
    </source>
</evidence>
<reference evidence="6 7" key="1">
    <citation type="submission" date="2016-10" db="EMBL/GenBank/DDBJ databases">
        <authorList>
            <person name="de Groot N.N."/>
        </authorList>
    </citation>
    <scope>NUCLEOTIDE SEQUENCE [LARGE SCALE GENOMIC DNA]</scope>
    <source>
        <strain evidence="6 7">CGMCC 4.3143</strain>
    </source>
</reference>
<dbReference type="InterPro" id="IPR050640">
    <property type="entry name" value="Bact_2-comp_sensor_kinase"/>
</dbReference>
<dbReference type="EMBL" id="FNBE01000001">
    <property type="protein sequence ID" value="SDE52353.1"/>
    <property type="molecule type" value="Genomic_DNA"/>
</dbReference>
<dbReference type="Gene3D" id="2.40.50.140">
    <property type="entry name" value="Nucleic acid-binding proteins"/>
    <property type="match status" value="1"/>
</dbReference>
<dbReference type="Pfam" id="PF04679">
    <property type="entry name" value="DNA_ligase_A_C"/>
    <property type="match status" value="1"/>
</dbReference>
<dbReference type="CDD" id="cd07971">
    <property type="entry name" value="OBF_DNA_ligase_LigD"/>
    <property type="match status" value="1"/>
</dbReference>
<dbReference type="Pfam" id="PF01068">
    <property type="entry name" value="DNA_ligase_A_M"/>
    <property type="match status" value="1"/>
</dbReference>
<dbReference type="GO" id="GO:0003910">
    <property type="term" value="F:DNA ligase (ATP) activity"/>
    <property type="evidence" value="ECO:0007669"/>
    <property type="project" value="UniProtKB-EC"/>
</dbReference>
<dbReference type="SUPFAM" id="SSF50249">
    <property type="entry name" value="Nucleic acid-binding proteins"/>
    <property type="match status" value="1"/>
</dbReference>
<dbReference type="AlphaFoldDB" id="A0A1G7DLK9"/>
<gene>
    <name evidence="6" type="ORF">SAMN05216377_10174</name>
</gene>
<keyword evidence="2 6" id="KW-0436">Ligase</keyword>
<proteinExistence type="predicted"/>
<dbReference type="GO" id="GO:0000155">
    <property type="term" value="F:phosphorelay sensor kinase activity"/>
    <property type="evidence" value="ECO:0007669"/>
    <property type="project" value="InterPro"/>
</dbReference>
<keyword evidence="7" id="KW-1185">Reference proteome</keyword>
<dbReference type="PROSITE" id="PS50160">
    <property type="entry name" value="DNA_LIGASE_A3"/>
    <property type="match status" value="1"/>
</dbReference>
<accession>A0A1G7DLK9</accession>
<sequence>MLPSQGDLPERGRADWAVEFAWAGFRCVAYAEPDRVRLLSSTARNVTNSFPELAVLRERAPGAGMVLDGVVVALDDAGRPSRLPLMRRTATIAPSEGLLDRVPIGFVVTDLLWLDGRSLLRSPYHQRRALLEELEIGGPPVLVPPSHPADEAEFVMEAAERYGLDGLHLKRVDASYKSGRRTKDWLRVPLRRSRPVVVGGWLPADGRGRIAALLLGIPESPGGPLRYVGRVGVGSTQARREIAGLIRTMNARTSSFAAEGPGAVPGPVAAGARWLRPELVGRAEYQGWTRGAHLRLPVWGGLVEPDEIEPDEWDGTPWHQEQAPAAEEREVFGPGLDPPPAPPAAPTGPTAPTAPTPPPAPFAASSLNRSLEQHFVYNTFNTIASIMRTDAGKARELLLGFADLSRTADRVGSPAIPLSEELAAVRAYLDIEKARFGRRLDPVVEVAAEVAEVEVAPLQILAVVRETVQRSIEQRPDGGRLVVTVVPAGGGAVVEVVDEGHTSTRVVLPAPSATTV</sequence>
<evidence type="ECO:0000256" key="4">
    <source>
        <dbReference type="SAM" id="MobiDB-lite"/>
    </source>
</evidence>
<dbReference type="InterPro" id="IPR012310">
    <property type="entry name" value="DNA_ligase_ATP-dep_cent"/>
</dbReference>
<feature type="compositionally biased region" description="Pro residues" evidence="4">
    <location>
        <begin position="352"/>
        <end position="361"/>
    </location>
</feature>
<name>A0A1G7DLK9_PSEOR</name>
<dbReference type="InterPro" id="IPR012340">
    <property type="entry name" value="NA-bd_OB-fold"/>
</dbReference>
<evidence type="ECO:0000259" key="5">
    <source>
        <dbReference type="PROSITE" id="PS50160"/>
    </source>
</evidence>
<evidence type="ECO:0000256" key="1">
    <source>
        <dbReference type="ARBA" id="ARBA00012727"/>
    </source>
</evidence>
<feature type="domain" description="ATP-dependent DNA ligase family profile" evidence="5">
    <location>
        <begin position="97"/>
        <end position="188"/>
    </location>
</feature>
<dbReference type="PANTHER" id="PTHR34220:SF7">
    <property type="entry name" value="SENSOR HISTIDINE KINASE YPDA"/>
    <property type="match status" value="1"/>
</dbReference>
<dbReference type="Proteomes" id="UP000198967">
    <property type="component" value="Unassembled WGS sequence"/>
</dbReference>
<feature type="region of interest" description="Disordered" evidence="4">
    <location>
        <begin position="306"/>
        <end position="364"/>
    </location>
</feature>
<dbReference type="SUPFAM" id="SSF56091">
    <property type="entry name" value="DNA ligase/mRNA capping enzyme, catalytic domain"/>
    <property type="match status" value="1"/>
</dbReference>
<organism evidence="6 7">
    <name type="scientific">Pseudonocardia oroxyli</name>
    <dbReference type="NCBI Taxonomy" id="366584"/>
    <lineage>
        <taxon>Bacteria</taxon>
        <taxon>Bacillati</taxon>
        <taxon>Actinomycetota</taxon>
        <taxon>Actinomycetes</taxon>
        <taxon>Pseudonocardiales</taxon>
        <taxon>Pseudonocardiaceae</taxon>
        <taxon>Pseudonocardia</taxon>
    </lineage>
</organism>
<dbReference type="Gene3D" id="3.30.1490.70">
    <property type="match status" value="1"/>
</dbReference>
<dbReference type="GO" id="GO:0006281">
    <property type="term" value="P:DNA repair"/>
    <property type="evidence" value="ECO:0007669"/>
    <property type="project" value="InterPro"/>
</dbReference>
<dbReference type="InterPro" id="IPR012309">
    <property type="entry name" value="DNA_ligase_ATP-dep_C"/>
</dbReference>
<protein>
    <recommendedName>
        <fullName evidence="1">DNA ligase (ATP)</fullName>
        <ecNumber evidence="1">6.5.1.1</ecNumber>
    </recommendedName>
</protein>
<dbReference type="STRING" id="366584.SAMN05216377_10174"/>
<evidence type="ECO:0000256" key="2">
    <source>
        <dbReference type="ARBA" id="ARBA00022598"/>
    </source>
</evidence>
<dbReference type="GO" id="GO:0005524">
    <property type="term" value="F:ATP binding"/>
    <property type="evidence" value="ECO:0007669"/>
    <property type="project" value="InterPro"/>
</dbReference>
<dbReference type="GO" id="GO:0006310">
    <property type="term" value="P:DNA recombination"/>
    <property type="evidence" value="ECO:0007669"/>
    <property type="project" value="InterPro"/>
</dbReference>
<dbReference type="Pfam" id="PF06580">
    <property type="entry name" value="His_kinase"/>
    <property type="match status" value="1"/>
</dbReference>
<dbReference type="EC" id="6.5.1.1" evidence="1"/>
<dbReference type="Gene3D" id="3.30.470.30">
    <property type="entry name" value="DNA ligase/mRNA capping enzyme"/>
    <property type="match status" value="1"/>
</dbReference>
<dbReference type="GO" id="GO:0016020">
    <property type="term" value="C:membrane"/>
    <property type="evidence" value="ECO:0007669"/>
    <property type="project" value="InterPro"/>
</dbReference>
<evidence type="ECO:0000313" key="6">
    <source>
        <dbReference type="EMBL" id="SDE52353.1"/>
    </source>
</evidence>
<dbReference type="InterPro" id="IPR010559">
    <property type="entry name" value="Sig_transdc_His_kin_internal"/>
</dbReference>
<evidence type="ECO:0000256" key="3">
    <source>
        <dbReference type="ARBA" id="ARBA00034003"/>
    </source>
</evidence>
<dbReference type="PANTHER" id="PTHR34220">
    <property type="entry name" value="SENSOR HISTIDINE KINASE YPDA"/>
    <property type="match status" value="1"/>
</dbReference>